<dbReference type="EMBL" id="CAKOGP040002225">
    <property type="protein sequence ID" value="CAJ1965756.1"/>
    <property type="molecule type" value="Genomic_DNA"/>
</dbReference>
<protein>
    <submittedName>
        <fullName evidence="3">Uncharacterized protein</fullName>
    </submittedName>
</protein>
<proteinExistence type="predicted"/>
<sequence>MTNTIINYINYITTIIVNQEYIIQAGISFFRLPVRMPLIVTQTVRETIAAGLVCAAALLLLWYMALDLYRSYQALCEQRSCNRQQPPVSILRCPGGLSHRKKNQSWFDPEEEEEQDNFSDIESSLDAGLIDDGIDSAEDPLEDTIIDDNIPVPPPEESDNAATIDIPSDGMGSGWTESGKRYSLRRAKLLIPHAEDTFTEALGSGMTEQGRRYSRRVANRRNCAI</sequence>
<evidence type="ECO:0000256" key="2">
    <source>
        <dbReference type="SAM" id="Phobius"/>
    </source>
</evidence>
<feature type="region of interest" description="Disordered" evidence="1">
    <location>
        <begin position="151"/>
        <end position="173"/>
    </location>
</feature>
<keyword evidence="2" id="KW-0472">Membrane</keyword>
<evidence type="ECO:0000313" key="3">
    <source>
        <dbReference type="EMBL" id="CAJ1965756.1"/>
    </source>
</evidence>
<evidence type="ECO:0000256" key="1">
    <source>
        <dbReference type="SAM" id="MobiDB-lite"/>
    </source>
</evidence>
<dbReference type="Proteomes" id="UP001295423">
    <property type="component" value="Unassembled WGS sequence"/>
</dbReference>
<comment type="caution">
    <text evidence="3">The sequence shown here is derived from an EMBL/GenBank/DDBJ whole genome shotgun (WGS) entry which is preliminary data.</text>
</comment>
<organism evidence="3 4">
    <name type="scientific">Cylindrotheca closterium</name>
    <dbReference type="NCBI Taxonomy" id="2856"/>
    <lineage>
        <taxon>Eukaryota</taxon>
        <taxon>Sar</taxon>
        <taxon>Stramenopiles</taxon>
        <taxon>Ochrophyta</taxon>
        <taxon>Bacillariophyta</taxon>
        <taxon>Bacillariophyceae</taxon>
        <taxon>Bacillariophycidae</taxon>
        <taxon>Bacillariales</taxon>
        <taxon>Bacillariaceae</taxon>
        <taxon>Cylindrotheca</taxon>
    </lineage>
</organism>
<feature type="transmembrane region" description="Helical" evidence="2">
    <location>
        <begin position="48"/>
        <end position="69"/>
    </location>
</feature>
<keyword evidence="2" id="KW-1133">Transmembrane helix</keyword>
<gene>
    <name evidence="3" type="ORF">CYCCA115_LOCUS21348</name>
</gene>
<keyword evidence="2" id="KW-0812">Transmembrane</keyword>
<keyword evidence="4" id="KW-1185">Reference proteome</keyword>
<accession>A0AAD2PXA5</accession>
<reference evidence="3" key="1">
    <citation type="submission" date="2023-08" db="EMBL/GenBank/DDBJ databases">
        <authorList>
            <person name="Audoor S."/>
            <person name="Bilcke G."/>
        </authorList>
    </citation>
    <scope>NUCLEOTIDE SEQUENCE</scope>
</reference>
<name>A0AAD2PXA5_9STRA</name>
<evidence type="ECO:0000313" key="4">
    <source>
        <dbReference type="Proteomes" id="UP001295423"/>
    </source>
</evidence>
<dbReference type="AlphaFoldDB" id="A0AAD2PXA5"/>